<feature type="compositionally biased region" description="Acidic residues" evidence="1">
    <location>
        <begin position="317"/>
        <end position="330"/>
    </location>
</feature>
<dbReference type="AlphaFoldDB" id="L9XC21"/>
<evidence type="ECO:0000256" key="1">
    <source>
        <dbReference type="SAM" id="MobiDB-lite"/>
    </source>
</evidence>
<accession>L9XC21</accession>
<proteinExistence type="predicted"/>
<dbReference type="PROSITE" id="PS51318">
    <property type="entry name" value="TAT"/>
    <property type="match status" value="1"/>
</dbReference>
<organism evidence="2 3">
    <name type="scientific">Natronolimnohabitans innermongolicus JCM 12255</name>
    <dbReference type="NCBI Taxonomy" id="1227499"/>
    <lineage>
        <taxon>Archaea</taxon>
        <taxon>Methanobacteriati</taxon>
        <taxon>Methanobacteriota</taxon>
        <taxon>Stenosarchaea group</taxon>
        <taxon>Halobacteria</taxon>
        <taxon>Halobacteriales</taxon>
        <taxon>Natrialbaceae</taxon>
        <taxon>Natronolimnohabitans</taxon>
    </lineage>
</organism>
<feature type="compositionally biased region" description="Basic and acidic residues" evidence="1">
    <location>
        <begin position="297"/>
        <end position="306"/>
    </location>
</feature>
<dbReference type="PATRIC" id="fig|1227499.3.peg.1225"/>
<comment type="caution">
    <text evidence="2">The sequence shown here is derived from an EMBL/GenBank/DDBJ whole genome shotgun (WGS) entry which is preliminary data.</text>
</comment>
<dbReference type="InterPro" id="IPR006311">
    <property type="entry name" value="TAT_signal"/>
</dbReference>
<feature type="compositionally biased region" description="Basic and acidic residues" evidence="1">
    <location>
        <begin position="196"/>
        <end position="231"/>
    </location>
</feature>
<dbReference type="eggNOG" id="arCOG03919">
    <property type="taxonomic scope" value="Archaea"/>
</dbReference>
<dbReference type="RefSeq" id="WP_007258504.1">
    <property type="nucleotide sequence ID" value="NZ_AOHZ01000031.1"/>
</dbReference>
<feature type="region of interest" description="Disordered" evidence="1">
    <location>
        <begin position="295"/>
        <end position="338"/>
    </location>
</feature>
<name>L9XC21_9EURY</name>
<sequence length="349" mass="38215">MHDGNDDANVSRRRLLRASAGTAAFSVVGVGQASASGADAGGRPWFDDRCPEATLEPSMGHCDGASMEGCDDDHPETVALREAVQESLAERYPDASALVDAGFKPYFDTLDRDADGWSHWINPDYVGDDSMLDPERPESVLVDNETWRSIGVMFIATEGGEAVDVPPAVYDETDGDDPDEDRDVITGEGEDLNAGDGERDSRDEHDHDDGHERGDHSGDDHEGHDDHAAHDGDDGRCAPWHYHAGLPGRFAWWYYQQVYEQDFADGGLESIRLPCRTPCMMHVWAVDHPEGVYAHDGPPREYRDDEPAAEAGFDNGSEPESDDLDWDSVPDDVTPDRLPDELAALVPGL</sequence>
<protein>
    <submittedName>
        <fullName evidence="2">Uncharacterized protein</fullName>
    </submittedName>
</protein>
<reference evidence="2 3" key="1">
    <citation type="journal article" date="2014" name="PLoS Genet.">
        <title>Phylogenetically driven sequencing of extremely halophilic archaea reveals strategies for static and dynamic osmo-response.</title>
        <authorList>
            <person name="Becker E.A."/>
            <person name="Seitzer P.M."/>
            <person name="Tritt A."/>
            <person name="Larsen D."/>
            <person name="Krusor M."/>
            <person name="Yao A.I."/>
            <person name="Wu D."/>
            <person name="Madern D."/>
            <person name="Eisen J.A."/>
            <person name="Darling A.E."/>
            <person name="Facciotti M.T."/>
        </authorList>
    </citation>
    <scope>NUCLEOTIDE SEQUENCE [LARGE SCALE GENOMIC DNA]</scope>
    <source>
        <strain evidence="2 3">JCM 12255</strain>
    </source>
</reference>
<evidence type="ECO:0000313" key="3">
    <source>
        <dbReference type="Proteomes" id="UP000011602"/>
    </source>
</evidence>
<feature type="region of interest" description="Disordered" evidence="1">
    <location>
        <begin position="163"/>
        <end position="231"/>
    </location>
</feature>
<gene>
    <name evidence="2" type="ORF">C493_06005</name>
</gene>
<evidence type="ECO:0000313" key="2">
    <source>
        <dbReference type="EMBL" id="ELY58976.1"/>
    </source>
</evidence>
<dbReference type="OrthoDB" id="160599at2157"/>
<keyword evidence="3" id="KW-1185">Reference proteome</keyword>
<feature type="compositionally biased region" description="Acidic residues" evidence="1">
    <location>
        <begin position="171"/>
        <end position="193"/>
    </location>
</feature>
<dbReference type="Proteomes" id="UP000011602">
    <property type="component" value="Unassembled WGS sequence"/>
</dbReference>
<dbReference type="EMBL" id="AOHZ01000031">
    <property type="protein sequence ID" value="ELY58976.1"/>
    <property type="molecule type" value="Genomic_DNA"/>
</dbReference>